<dbReference type="EMBL" id="ADLW01000018">
    <property type="protein sequence ID" value="EGK05131.1"/>
    <property type="molecule type" value="Genomic_DNA"/>
</dbReference>
<dbReference type="GO" id="GO:0050308">
    <property type="term" value="F:sugar-phosphatase activity"/>
    <property type="evidence" value="ECO:0007669"/>
    <property type="project" value="TreeGrafter"/>
</dbReference>
<dbReference type="Gene3D" id="1.10.150.240">
    <property type="entry name" value="Putative phosphatase, domain 2"/>
    <property type="match status" value="1"/>
</dbReference>
<dbReference type="InterPro" id="IPR036412">
    <property type="entry name" value="HAD-like_sf"/>
</dbReference>
<dbReference type="STRING" id="742767.HMPREF9456_03044"/>
<dbReference type="PANTHER" id="PTHR43481">
    <property type="entry name" value="FRUCTOSE-1-PHOSPHATE PHOSPHATASE"/>
    <property type="match status" value="1"/>
</dbReference>
<dbReference type="GeneID" id="78083645"/>
<comment type="caution">
    <text evidence="1">The sequence shown here is derived from an EMBL/GenBank/DDBJ whole genome shotgun (WGS) entry which is preliminary data.</text>
</comment>
<dbReference type="HOGENOM" id="CLU_045011_13_4_10"/>
<dbReference type="SFLD" id="SFLDG01129">
    <property type="entry name" value="C1.5:_HAD__Beta-PGM__Phosphata"/>
    <property type="match status" value="1"/>
</dbReference>
<dbReference type="PANTHER" id="PTHR43481:SF4">
    <property type="entry name" value="GLYCEROL-1-PHOSPHATE PHOSPHOHYDROLASE 1-RELATED"/>
    <property type="match status" value="1"/>
</dbReference>
<dbReference type="InterPro" id="IPR023198">
    <property type="entry name" value="PGP-like_dom2"/>
</dbReference>
<sequence length="214" mass="24084">MNICALFDMDGVLIDTEPQYTIFWNEIAKQYNIEVEDFETKIKGMTIPHIFSYYFNTLSGKEVEQILRDFRLFEESVLFPDIPGAIDFVKELKLHNIRVGLVTSATELKLGRVCQQKQFDTLFDVIISAKDIQNGKPAPDCFLLGAKRLSSETKNCIVFEDSLAGITAGNAAGMSVTGLATTHTEEILMDKCITVISDFRQITVNWLKTIISNI</sequence>
<gene>
    <name evidence="1" type="ORF">HMPREF9456_03044</name>
</gene>
<organism evidence="1 2">
    <name type="scientific">Dysgonomonas mossii DSM 22836</name>
    <dbReference type="NCBI Taxonomy" id="742767"/>
    <lineage>
        <taxon>Bacteria</taxon>
        <taxon>Pseudomonadati</taxon>
        <taxon>Bacteroidota</taxon>
        <taxon>Bacteroidia</taxon>
        <taxon>Bacteroidales</taxon>
        <taxon>Dysgonomonadaceae</taxon>
        <taxon>Dysgonomonas</taxon>
    </lineage>
</organism>
<dbReference type="Pfam" id="PF13419">
    <property type="entry name" value="HAD_2"/>
    <property type="match status" value="1"/>
</dbReference>
<evidence type="ECO:0008006" key="3">
    <source>
        <dbReference type="Google" id="ProtNLM"/>
    </source>
</evidence>
<dbReference type="OrthoDB" id="9797743at2"/>
<dbReference type="InterPro" id="IPR051806">
    <property type="entry name" value="HAD-like_SPP"/>
</dbReference>
<dbReference type="SFLD" id="SFLDS00003">
    <property type="entry name" value="Haloacid_Dehalogenase"/>
    <property type="match status" value="1"/>
</dbReference>
<dbReference type="AlphaFoldDB" id="F8X485"/>
<dbReference type="RefSeq" id="WP_006844408.1">
    <property type="nucleotide sequence ID" value="NZ_AQWJ01000007.1"/>
</dbReference>
<evidence type="ECO:0000313" key="1">
    <source>
        <dbReference type="EMBL" id="EGK05131.1"/>
    </source>
</evidence>
<keyword evidence="2" id="KW-1185">Reference proteome</keyword>
<evidence type="ECO:0000313" key="2">
    <source>
        <dbReference type="Proteomes" id="UP000006420"/>
    </source>
</evidence>
<reference evidence="1 2" key="1">
    <citation type="submission" date="2011-04" db="EMBL/GenBank/DDBJ databases">
        <title>The Genome Sequence of Dysgonomonas mossii DSM 22836.</title>
        <authorList>
            <consortium name="The Broad Institute Genome Sequencing Platform"/>
            <person name="Earl A."/>
            <person name="Ward D."/>
            <person name="Feldgarden M."/>
            <person name="Gevers D."/>
            <person name="Pudlo N."/>
            <person name="Martens E."/>
            <person name="Allen-Vercoe E."/>
            <person name="Young S.K."/>
            <person name="Zeng Q."/>
            <person name="Gargeya S."/>
            <person name="Fitzgerald M."/>
            <person name="Haas B."/>
            <person name="Abouelleil A."/>
            <person name="Alvarado L."/>
            <person name="Arachchi H.M."/>
            <person name="Berlin A."/>
            <person name="Brown A."/>
            <person name="Chapman S.B."/>
            <person name="Chen Z."/>
            <person name="Dunbar C."/>
            <person name="Freedman E."/>
            <person name="Gearin G."/>
            <person name="Gellesch M."/>
            <person name="Goldberg J."/>
            <person name="Griggs A."/>
            <person name="Gujja S."/>
            <person name="Heiman D."/>
            <person name="Howarth C."/>
            <person name="Larson L."/>
            <person name="Lui A."/>
            <person name="MacDonald P.J.P."/>
            <person name="Mehta T."/>
            <person name="Montmayeur A."/>
            <person name="Murphy C."/>
            <person name="Neiman D."/>
            <person name="Pearson M."/>
            <person name="Priest M."/>
            <person name="Roberts A."/>
            <person name="Saif S."/>
            <person name="Shea T."/>
            <person name="Shenoy N."/>
            <person name="Sisk P."/>
            <person name="Stolte C."/>
            <person name="Sykes S."/>
            <person name="Yandava C."/>
            <person name="Wortman J."/>
            <person name="Nusbaum C."/>
            <person name="Birren B."/>
        </authorList>
    </citation>
    <scope>NUCLEOTIDE SEQUENCE [LARGE SCALE GENOMIC DNA]</scope>
    <source>
        <strain evidence="1 2">DSM 22836</strain>
    </source>
</reference>
<dbReference type="Proteomes" id="UP000006420">
    <property type="component" value="Unassembled WGS sequence"/>
</dbReference>
<dbReference type="eggNOG" id="COG0637">
    <property type="taxonomic scope" value="Bacteria"/>
</dbReference>
<dbReference type="InterPro" id="IPR023214">
    <property type="entry name" value="HAD_sf"/>
</dbReference>
<dbReference type="InterPro" id="IPR006439">
    <property type="entry name" value="HAD-SF_hydro_IA"/>
</dbReference>
<protein>
    <recommendedName>
        <fullName evidence="3">HAD family phosphatase</fullName>
    </recommendedName>
</protein>
<name>F8X485_9BACT</name>
<dbReference type="Gene3D" id="3.40.50.1000">
    <property type="entry name" value="HAD superfamily/HAD-like"/>
    <property type="match status" value="1"/>
</dbReference>
<accession>F8X485</accession>
<dbReference type="SUPFAM" id="SSF56784">
    <property type="entry name" value="HAD-like"/>
    <property type="match status" value="1"/>
</dbReference>
<proteinExistence type="predicted"/>
<dbReference type="NCBIfam" id="TIGR01509">
    <property type="entry name" value="HAD-SF-IA-v3"/>
    <property type="match status" value="1"/>
</dbReference>
<dbReference type="InterPro" id="IPR041492">
    <property type="entry name" value="HAD_2"/>
</dbReference>